<evidence type="ECO:0000313" key="8">
    <source>
        <dbReference type="Proteomes" id="UP000262901"/>
    </source>
</evidence>
<comment type="similarity">
    <text evidence="1 3">Belongs to the short-chain dehydrogenases/reductases (SDR) family.</text>
</comment>
<accession>A0A346NC88</accession>
<evidence type="ECO:0000313" key="6">
    <source>
        <dbReference type="EMBL" id="RFU54095.1"/>
    </source>
</evidence>
<dbReference type="KEGG" id="schj:DDV21_005845"/>
<reference evidence="4" key="4">
    <citation type="journal article" date="2019" name="Int. J. Syst. Evol. Microbiol.">
        <title>Streptococcus chenjunshii sp. nov. isolated from feces of Tibetan antelopes.</title>
        <authorList>
            <person name="Tian Z."/>
            <person name="Lu S."/>
            <person name="Jin D."/>
            <person name="Yang J."/>
            <person name="Pu J."/>
            <person name="Lai X.H."/>
            <person name="Bai X.N."/>
            <person name="Wu X.M."/>
            <person name="Li J."/>
            <person name="Wang S."/>
            <person name="Xu J."/>
        </authorList>
    </citation>
    <scope>NUCLEOTIDE SEQUENCE</scope>
    <source>
        <strain evidence="4">Z15</strain>
    </source>
</reference>
<keyword evidence="9" id="KW-1185">Reference proteome</keyword>
<organism evidence="6 8">
    <name type="scientific">Streptococcus chenjunshii</name>
    <dbReference type="NCBI Taxonomy" id="2173853"/>
    <lineage>
        <taxon>Bacteria</taxon>
        <taxon>Bacillati</taxon>
        <taxon>Bacillota</taxon>
        <taxon>Bacilli</taxon>
        <taxon>Lactobacillales</taxon>
        <taxon>Streptococcaceae</taxon>
        <taxon>Streptococcus</taxon>
    </lineage>
</organism>
<dbReference type="CDD" id="cd05233">
    <property type="entry name" value="SDR_c"/>
    <property type="match status" value="1"/>
</dbReference>
<dbReference type="PANTHER" id="PTHR43008:SF7">
    <property type="entry name" value="SHORT CHAIN DEHYDROGENASE_REDUCTASE (AFU_ORTHOLOGUE AFUA_2G00830)"/>
    <property type="match status" value="1"/>
</dbReference>
<evidence type="ECO:0000256" key="1">
    <source>
        <dbReference type="ARBA" id="ARBA00006484"/>
    </source>
</evidence>
<gene>
    <name evidence="4" type="ORF">DDV21_005845</name>
    <name evidence="5" type="ORF">DDV22_00200</name>
    <name evidence="6" type="ORF">DDV23_00755</name>
</gene>
<dbReference type="InterPro" id="IPR036291">
    <property type="entry name" value="NAD(P)-bd_dom_sf"/>
</dbReference>
<evidence type="ECO:0000256" key="3">
    <source>
        <dbReference type="RuleBase" id="RU000363"/>
    </source>
</evidence>
<dbReference type="PROSITE" id="PS00061">
    <property type="entry name" value="ADH_SHORT"/>
    <property type="match status" value="1"/>
</dbReference>
<dbReference type="InterPro" id="IPR002347">
    <property type="entry name" value="SDR_fam"/>
</dbReference>
<dbReference type="EMBL" id="CP031733">
    <property type="protein sequence ID" value="AXQ78633.1"/>
    <property type="molecule type" value="Genomic_DNA"/>
</dbReference>
<proteinExistence type="inferred from homology"/>
<evidence type="ECO:0000313" key="9">
    <source>
        <dbReference type="Proteomes" id="UP000264056"/>
    </source>
</evidence>
<dbReference type="PRINTS" id="PR00081">
    <property type="entry name" value="GDHRDH"/>
</dbReference>
<evidence type="ECO:0000313" key="7">
    <source>
        <dbReference type="Proteomes" id="UP000246115"/>
    </source>
</evidence>
<dbReference type="PRINTS" id="PR00080">
    <property type="entry name" value="SDRFAMILY"/>
</dbReference>
<reference evidence="5 9" key="1">
    <citation type="submission" date="2018-08" db="EMBL/GenBank/DDBJ databases">
        <title>Draft genome of Streptococcus sp .nov. Z2.</title>
        <authorList>
            <person name="Tian Z."/>
        </authorList>
    </citation>
    <scope>NUCLEOTIDE SEQUENCE [LARGE SCALE GENOMIC DNA]</scope>
    <source>
        <strain evidence="5 9">Z2</strain>
    </source>
</reference>
<dbReference type="AlphaFoldDB" id="A0A372KP90"/>
<dbReference type="Gene3D" id="3.40.50.720">
    <property type="entry name" value="NAD(P)-binding Rossmann-like Domain"/>
    <property type="match status" value="1"/>
</dbReference>
<dbReference type="Proteomes" id="UP000262901">
    <property type="component" value="Unassembled WGS sequence"/>
</dbReference>
<dbReference type="Pfam" id="PF00106">
    <property type="entry name" value="adh_short"/>
    <property type="match status" value="1"/>
</dbReference>
<reference evidence="7" key="3">
    <citation type="submission" date="2018-08" db="EMBL/GenBank/DDBJ databases">
        <title>Streptococcus chenjunshii sp. nov., isolated from stools sample of the Tibetan antelope in the Qinghai-Tibet plateau, China.</title>
        <authorList>
            <person name="Tian Z."/>
        </authorList>
    </citation>
    <scope>NUCLEOTIDE SEQUENCE [LARGE SCALE GENOMIC DNA]</scope>
    <source>
        <strain evidence="7">Z15</strain>
    </source>
</reference>
<dbReference type="Proteomes" id="UP000264056">
    <property type="component" value="Unassembled WGS sequence"/>
</dbReference>
<evidence type="ECO:0000313" key="4">
    <source>
        <dbReference type="EMBL" id="AXQ78633.1"/>
    </source>
</evidence>
<name>A0A372KP90_9STRE</name>
<sequence>MVSVIQKGNVAVITGAAAGIGAAAAKYLSRSGMKLVLLDKNKSSLEEIAGDLKTDYRLIEGDVADRKTLQACHNTAYDAFGQVNLLFNNAGIGRKGGPWTNLENWRRVMEVNLMAIVETQAIFIPSLLKQSSPAAVVNLGSKEGITTPPGNAAYSVSKAGVKVLTEQLAHELRQLPNHQVTAHLLVPGYTWTLMNFPKADFSKPETKPEAPWYPEQLMDFFAKGLENSDFYIIALDNEVTKTMDDRRMRWASDDLIYNRPALSRWDSRYQDAFADWLAKGELPKEE</sequence>
<dbReference type="EMBL" id="QVQY01000001">
    <property type="protein sequence ID" value="RFU51903.1"/>
    <property type="molecule type" value="Genomic_DNA"/>
</dbReference>
<dbReference type="SUPFAM" id="SSF51735">
    <property type="entry name" value="NAD(P)-binding Rossmann-fold domains"/>
    <property type="match status" value="1"/>
</dbReference>
<dbReference type="InterPro" id="IPR020904">
    <property type="entry name" value="Sc_DH/Rdtase_CS"/>
</dbReference>
<dbReference type="Proteomes" id="UP000246115">
    <property type="component" value="Chromosome"/>
</dbReference>
<protein>
    <submittedName>
        <fullName evidence="6">SDR family oxidoreductase</fullName>
    </submittedName>
</protein>
<dbReference type="GO" id="GO:0050664">
    <property type="term" value="F:oxidoreductase activity, acting on NAD(P)H, oxygen as acceptor"/>
    <property type="evidence" value="ECO:0007669"/>
    <property type="project" value="TreeGrafter"/>
</dbReference>
<dbReference type="EMBL" id="QVQZ01000001">
    <property type="protein sequence ID" value="RFU54095.1"/>
    <property type="molecule type" value="Genomic_DNA"/>
</dbReference>
<dbReference type="OrthoDB" id="9775296at2"/>
<accession>A0A372KP90</accession>
<keyword evidence="2" id="KW-0560">Oxidoreductase</keyword>
<evidence type="ECO:0000256" key="2">
    <source>
        <dbReference type="ARBA" id="ARBA00023002"/>
    </source>
</evidence>
<evidence type="ECO:0000313" key="5">
    <source>
        <dbReference type="EMBL" id="RFU51903.1"/>
    </source>
</evidence>
<reference evidence="6 8" key="2">
    <citation type="submission" date="2018-08" db="EMBL/GenBank/DDBJ databases">
        <title>Draft genome of Streptococcus sp. nov. Z1.</title>
        <authorList>
            <person name="Tian Z."/>
        </authorList>
    </citation>
    <scope>NUCLEOTIDE SEQUENCE [LARGE SCALE GENOMIC DNA]</scope>
    <source>
        <strain evidence="6">Z1</strain>
        <strain evidence="8">Z1(2018)</strain>
    </source>
</reference>
<dbReference type="RefSeq" id="WP_116877191.1">
    <property type="nucleotide sequence ID" value="NZ_CP031733.1"/>
</dbReference>
<dbReference type="PANTHER" id="PTHR43008">
    <property type="entry name" value="BENZIL REDUCTASE"/>
    <property type="match status" value="1"/>
</dbReference>